<dbReference type="CDD" id="cd06420">
    <property type="entry name" value="GT2_Chondriotin_Pol_N"/>
    <property type="match status" value="1"/>
</dbReference>
<accession>A0ABV9L146</accession>
<evidence type="ECO:0000259" key="3">
    <source>
        <dbReference type="Pfam" id="PF02709"/>
    </source>
</evidence>
<evidence type="ECO:0000256" key="1">
    <source>
        <dbReference type="ARBA" id="ARBA00022679"/>
    </source>
</evidence>
<comment type="caution">
    <text evidence="4">The sequence shown here is derived from an EMBL/GenBank/DDBJ whole genome shotgun (WGS) entry which is preliminary data.</text>
</comment>
<protein>
    <submittedName>
        <fullName evidence="4">Glycosyltransferase family 2 protein</fullName>
    </submittedName>
</protein>
<feature type="domain" description="Galactosyltransferase C-terminal" evidence="3">
    <location>
        <begin position="162"/>
        <end position="234"/>
    </location>
</feature>
<dbReference type="InterPro" id="IPR027791">
    <property type="entry name" value="Galactosyl_T_C"/>
</dbReference>
<proteinExistence type="predicted"/>
<dbReference type="Pfam" id="PF02709">
    <property type="entry name" value="Glyco_transf_7C"/>
    <property type="match status" value="1"/>
</dbReference>
<dbReference type="PANTHER" id="PTHR43685">
    <property type="entry name" value="GLYCOSYLTRANSFERASE"/>
    <property type="match status" value="1"/>
</dbReference>
<evidence type="ECO:0000259" key="2">
    <source>
        <dbReference type="Pfam" id="PF00535"/>
    </source>
</evidence>
<feature type="domain" description="Glycosyltransferase 2-like" evidence="2">
    <location>
        <begin position="10"/>
        <end position="118"/>
    </location>
</feature>
<organism evidence="4 5">
    <name type="scientific">Dysgonomonas termitidis</name>
    <dbReference type="NCBI Taxonomy" id="1516126"/>
    <lineage>
        <taxon>Bacteria</taxon>
        <taxon>Pseudomonadati</taxon>
        <taxon>Bacteroidota</taxon>
        <taxon>Bacteroidia</taxon>
        <taxon>Bacteroidales</taxon>
        <taxon>Dysgonomonadaceae</taxon>
        <taxon>Dysgonomonas</taxon>
    </lineage>
</organism>
<dbReference type="Proteomes" id="UP001596023">
    <property type="component" value="Unassembled WGS sequence"/>
</dbReference>
<keyword evidence="1" id="KW-0808">Transferase</keyword>
<dbReference type="InterPro" id="IPR001173">
    <property type="entry name" value="Glyco_trans_2-like"/>
</dbReference>
<name>A0ABV9L146_9BACT</name>
<dbReference type="Pfam" id="PF00535">
    <property type="entry name" value="Glycos_transf_2"/>
    <property type="match status" value="1"/>
</dbReference>
<evidence type="ECO:0000313" key="5">
    <source>
        <dbReference type="Proteomes" id="UP001596023"/>
    </source>
</evidence>
<dbReference type="EMBL" id="JBHSGN010000124">
    <property type="protein sequence ID" value="MFC4676209.1"/>
    <property type="molecule type" value="Genomic_DNA"/>
</dbReference>
<gene>
    <name evidence="4" type="ORF">ACFO6W_21210</name>
</gene>
<dbReference type="PANTHER" id="PTHR43685:SF2">
    <property type="entry name" value="GLYCOSYLTRANSFERASE 2-LIKE DOMAIN-CONTAINING PROTEIN"/>
    <property type="match status" value="1"/>
</dbReference>
<dbReference type="InterPro" id="IPR050834">
    <property type="entry name" value="Glycosyltransf_2"/>
</dbReference>
<reference evidence="5" key="1">
    <citation type="journal article" date="2019" name="Int. J. Syst. Evol. Microbiol.">
        <title>The Global Catalogue of Microorganisms (GCM) 10K type strain sequencing project: providing services to taxonomists for standard genome sequencing and annotation.</title>
        <authorList>
            <consortium name="The Broad Institute Genomics Platform"/>
            <consortium name="The Broad Institute Genome Sequencing Center for Infectious Disease"/>
            <person name="Wu L."/>
            <person name="Ma J."/>
        </authorList>
    </citation>
    <scope>NUCLEOTIDE SEQUENCE [LARGE SCALE GENOMIC DNA]</scope>
    <source>
        <strain evidence="5">CCUG 66188</strain>
    </source>
</reference>
<sequence>MKSKNRADVSLIVSTYNRPEALNLCLQSIARQKVLPDEVIIGDDGSNEETRKLILSFKKNFPVPLIHVWQEDKGFRLAMSRNKSVAACRYEYIIEIDGDLILHPEFIADHMSFARKGYFLKGGRVNLSQKLTDECCKSGKLPSLHFFRPGIMRRINSIHCMLLSKYFAPRYKKNKILGLGCNMSFWKSDYIRINGYDEFYEGWGGEDWDFAARMMHSGVDRLYLKFSGIIFHLWHNDLYMYNKEENFNYYGQKLGENATRCKDGIDKYLNAKD</sequence>
<dbReference type="RefSeq" id="WP_380000210.1">
    <property type="nucleotide sequence ID" value="NZ_JBHSGN010000124.1"/>
</dbReference>
<dbReference type="InterPro" id="IPR029044">
    <property type="entry name" value="Nucleotide-diphossugar_trans"/>
</dbReference>
<keyword evidence="5" id="KW-1185">Reference proteome</keyword>
<evidence type="ECO:0000313" key="4">
    <source>
        <dbReference type="EMBL" id="MFC4676209.1"/>
    </source>
</evidence>
<dbReference type="Gene3D" id="3.90.550.10">
    <property type="entry name" value="Spore Coat Polysaccharide Biosynthesis Protein SpsA, Chain A"/>
    <property type="match status" value="1"/>
</dbReference>
<dbReference type="SUPFAM" id="SSF53448">
    <property type="entry name" value="Nucleotide-diphospho-sugar transferases"/>
    <property type="match status" value="1"/>
</dbReference>